<name>Q023E5_SOLUE</name>
<dbReference type="InterPro" id="IPR050309">
    <property type="entry name" value="Type-B_Carboxylest/Lipase"/>
</dbReference>
<comment type="similarity">
    <text evidence="1 3">Belongs to the type-B carboxylesterase/lipase family.</text>
</comment>
<evidence type="ECO:0000256" key="1">
    <source>
        <dbReference type="ARBA" id="ARBA00005964"/>
    </source>
</evidence>
<dbReference type="EC" id="3.1.1.-" evidence="3"/>
<dbReference type="AlphaFoldDB" id="Q023E5"/>
<feature type="domain" description="Carboxylesterase type B" evidence="4">
    <location>
        <begin position="38"/>
        <end position="524"/>
    </location>
</feature>
<dbReference type="PANTHER" id="PTHR11559">
    <property type="entry name" value="CARBOXYLESTERASE"/>
    <property type="match status" value="1"/>
</dbReference>
<organism evidence="5">
    <name type="scientific">Solibacter usitatus (strain Ellin6076)</name>
    <dbReference type="NCBI Taxonomy" id="234267"/>
    <lineage>
        <taxon>Bacteria</taxon>
        <taxon>Pseudomonadati</taxon>
        <taxon>Acidobacteriota</taxon>
        <taxon>Terriglobia</taxon>
        <taxon>Bryobacterales</taxon>
        <taxon>Solibacteraceae</taxon>
        <taxon>Candidatus Solibacter</taxon>
    </lineage>
</organism>
<dbReference type="PROSITE" id="PS00122">
    <property type="entry name" value="CARBOXYLESTERASE_B_1"/>
    <property type="match status" value="1"/>
</dbReference>
<evidence type="ECO:0000256" key="3">
    <source>
        <dbReference type="RuleBase" id="RU361235"/>
    </source>
</evidence>
<sequence length="552" mass="58623" precursor="true">MRVERGNNVRMTSRVTRLLVYSLAAIGVGTAVAQTPPAAVRVDTGELQGAVDDGVVSYKGVPFAAPPVGELRWRPPQPAAPWKGVRQATEFSPACMQGRFGPPPAAGAPPAPGGPSEDCLYLNVWRPASAAPTAKLPVMVWIYGGGFTGGSSSSPNTSGAQFAKQGVILVAANYRVGRFGFFAFPALSRERPDELKGNYAYMDEIAALQWVKRNIAAFGGDPNNVTIFGFSAGGVSVHSLIASPLARGLFHKAIVESGGSRDSVLTARPMSKDGVDPNYPVSGETIGIEFARSMKIDGTDQTALAKLRALSAEEVLRGAPAQPGSGGQNYETTPILDGKLITETAETAYKARHQPRIPIMLGSNSADTAGNRIRATSKEQFFARFGQWSDQAKAAYDPDGTTDLATMVTRANDDFGQAEPARFAANAFAANGSPVYRYRFSYVQTAMKERMSGTPHGGEIAFVFGTLAARAGSTLSPEDQAVSKMAQGYWVNFAKNGDPNGAGLPTWPRHDPKNDLIFDFHPDGTAGAIPDVRKARLDVMQLATDSGKRADF</sequence>
<reference evidence="5" key="1">
    <citation type="submission" date="2006-10" db="EMBL/GenBank/DDBJ databases">
        <title>Complete sequence of Solibacter usitatus Ellin6076.</title>
        <authorList>
            <consortium name="US DOE Joint Genome Institute"/>
            <person name="Copeland A."/>
            <person name="Lucas S."/>
            <person name="Lapidus A."/>
            <person name="Barry K."/>
            <person name="Detter J.C."/>
            <person name="Glavina del Rio T."/>
            <person name="Hammon N."/>
            <person name="Israni S."/>
            <person name="Dalin E."/>
            <person name="Tice H."/>
            <person name="Pitluck S."/>
            <person name="Thompson L.S."/>
            <person name="Brettin T."/>
            <person name="Bruce D."/>
            <person name="Han C."/>
            <person name="Tapia R."/>
            <person name="Gilna P."/>
            <person name="Schmutz J."/>
            <person name="Larimer F."/>
            <person name="Land M."/>
            <person name="Hauser L."/>
            <person name="Kyrpides N."/>
            <person name="Mikhailova N."/>
            <person name="Janssen P.H."/>
            <person name="Kuske C.R."/>
            <person name="Richardson P."/>
        </authorList>
    </citation>
    <scope>NUCLEOTIDE SEQUENCE</scope>
    <source>
        <strain evidence="5">Ellin6076</strain>
    </source>
</reference>
<dbReference type="InterPro" id="IPR002018">
    <property type="entry name" value="CarbesteraseB"/>
</dbReference>
<dbReference type="SUPFAM" id="SSF53474">
    <property type="entry name" value="alpha/beta-Hydrolases"/>
    <property type="match status" value="1"/>
</dbReference>
<proteinExistence type="inferred from homology"/>
<dbReference type="EMBL" id="CP000473">
    <property type="protein sequence ID" value="ABJ83901.1"/>
    <property type="molecule type" value="Genomic_DNA"/>
</dbReference>
<accession>Q023E5</accession>
<feature type="chain" id="PRO_5005142334" description="Carboxylic ester hydrolase" evidence="3">
    <location>
        <begin position="34"/>
        <end position="552"/>
    </location>
</feature>
<dbReference type="InterPro" id="IPR019826">
    <property type="entry name" value="Carboxylesterase_B_AS"/>
</dbReference>
<dbReference type="ESTHER" id="solue-q023e5">
    <property type="family name" value="Carb_B_Bacteria"/>
</dbReference>
<gene>
    <name evidence="5" type="ordered locus">Acid_2915</name>
</gene>
<dbReference type="GO" id="GO:0016787">
    <property type="term" value="F:hydrolase activity"/>
    <property type="evidence" value="ECO:0007669"/>
    <property type="project" value="UniProtKB-KW"/>
</dbReference>
<dbReference type="HOGENOM" id="CLU_006586_16_4_0"/>
<evidence type="ECO:0000259" key="4">
    <source>
        <dbReference type="Pfam" id="PF00135"/>
    </source>
</evidence>
<dbReference type="PROSITE" id="PS00941">
    <property type="entry name" value="CARBOXYLESTERASE_B_2"/>
    <property type="match status" value="1"/>
</dbReference>
<protein>
    <recommendedName>
        <fullName evidence="3">Carboxylic ester hydrolase</fullName>
        <ecNumber evidence="3">3.1.1.-</ecNumber>
    </recommendedName>
</protein>
<dbReference type="KEGG" id="sus:Acid_2915"/>
<evidence type="ECO:0000313" key="5">
    <source>
        <dbReference type="EMBL" id="ABJ83901.1"/>
    </source>
</evidence>
<keyword evidence="2 3" id="KW-0378">Hydrolase</keyword>
<keyword evidence="3" id="KW-0732">Signal</keyword>
<dbReference type="InParanoid" id="Q023E5"/>
<feature type="signal peptide" evidence="3">
    <location>
        <begin position="1"/>
        <end position="33"/>
    </location>
</feature>
<dbReference type="eggNOG" id="COG2272">
    <property type="taxonomic scope" value="Bacteria"/>
</dbReference>
<dbReference type="Gene3D" id="3.40.50.1820">
    <property type="entry name" value="alpha/beta hydrolase"/>
    <property type="match status" value="1"/>
</dbReference>
<dbReference type="Pfam" id="PF00135">
    <property type="entry name" value="COesterase"/>
    <property type="match status" value="1"/>
</dbReference>
<evidence type="ECO:0000256" key="2">
    <source>
        <dbReference type="ARBA" id="ARBA00022801"/>
    </source>
</evidence>
<dbReference type="InterPro" id="IPR029058">
    <property type="entry name" value="AB_hydrolase_fold"/>
</dbReference>
<dbReference type="STRING" id="234267.Acid_2915"/>
<dbReference type="InterPro" id="IPR019819">
    <property type="entry name" value="Carboxylesterase_B_CS"/>
</dbReference>